<dbReference type="PANTHER" id="PTHR35580:SF1">
    <property type="entry name" value="PHYTASE-LIKE DOMAIN-CONTAINING PROTEIN"/>
    <property type="match status" value="1"/>
</dbReference>
<dbReference type="InterPro" id="IPR052918">
    <property type="entry name" value="Motility_Chemotaxis_Reg"/>
</dbReference>
<dbReference type="InterPro" id="IPR035986">
    <property type="entry name" value="PKD_dom_sf"/>
</dbReference>
<dbReference type="Pfam" id="PF13585">
    <property type="entry name" value="CHU_C"/>
    <property type="match status" value="1"/>
</dbReference>
<dbReference type="NCBIfam" id="TIGR04131">
    <property type="entry name" value="Bac_Flav_CTERM"/>
    <property type="match status" value="1"/>
</dbReference>
<dbReference type="PROSITE" id="PS50093">
    <property type="entry name" value="PKD"/>
    <property type="match status" value="4"/>
</dbReference>
<dbReference type="SUPFAM" id="SSF49299">
    <property type="entry name" value="PKD domain"/>
    <property type="match status" value="4"/>
</dbReference>
<keyword evidence="3" id="KW-1185">Reference proteome</keyword>
<dbReference type="PANTHER" id="PTHR35580">
    <property type="entry name" value="CELL SURFACE GLYCOPROTEIN (S-LAYER PROTEIN)-LIKE PROTEIN"/>
    <property type="match status" value="1"/>
</dbReference>
<dbReference type="AlphaFoldDB" id="A0A7G5XIJ1"/>
<name>A0A7G5XIJ1_9BACT</name>
<organism evidence="2 3">
    <name type="scientific">Lacibacter sediminis</name>
    <dbReference type="NCBI Taxonomy" id="2760713"/>
    <lineage>
        <taxon>Bacteria</taxon>
        <taxon>Pseudomonadati</taxon>
        <taxon>Bacteroidota</taxon>
        <taxon>Chitinophagia</taxon>
        <taxon>Chitinophagales</taxon>
        <taxon>Chitinophagaceae</taxon>
        <taxon>Lacibacter</taxon>
    </lineage>
</organism>
<feature type="domain" description="PKD" evidence="1">
    <location>
        <begin position="555"/>
        <end position="587"/>
    </location>
</feature>
<dbReference type="SMART" id="SM00089">
    <property type="entry name" value="PKD"/>
    <property type="match status" value="4"/>
</dbReference>
<protein>
    <submittedName>
        <fullName evidence="2">PKD domain-containing protein</fullName>
    </submittedName>
</protein>
<dbReference type="InterPro" id="IPR022409">
    <property type="entry name" value="PKD/Chitinase_dom"/>
</dbReference>
<evidence type="ECO:0000259" key="1">
    <source>
        <dbReference type="PROSITE" id="PS50093"/>
    </source>
</evidence>
<dbReference type="EMBL" id="CP060007">
    <property type="protein sequence ID" value="QNA45294.1"/>
    <property type="molecule type" value="Genomic_DNA"/>
</dbReference>
<reference evidence="3" key="1">
    <citation type="submission" date="2020-08" db="EMBL/GenBank/DDBJ databases">
        <title>Lacibacter sp. S13-6-6 genome sequencing.</title>
        <authorList>
            <person name="Jin L."/>
        </authorList>
    </citation>
    <scope>NUCLEOTIDE SEQUENCE [LARGE SCALE GENOMIC DNA]</scope>
    <source>
        <strain evidence="3">S13-6-6</strain>
    </source>
</reference>
<dbReference type="RefSeq" id="WP_182804218.1">
    <property type="nucleotide sequence ID" value="NZ_CP060007.1"/>
</dbReference>
<proteinExistence type="predicted"/>
<gene>
    <name evidence="2" type="ORF">H4075_03570</name>
</gene>
<feature type="domain" description="PKD" evidence="1">
    <location>
        <begin position="645"/>
        <end position="687"/>
    </location>
</feature>
<dbReference type="Proteomes" id="UP000515344">
    <property type="component" value="Chromosome"/>
</dbReference>
<feature type="domain" description="PKD" evidence="1">
    <location>
        <begin position="787"/>
        <end position="853"/>
    </location>
</feature>
<dbReference type="CDD" id="cd00146">
    <property type="entry name" value="PKD"/>
    <property type="match status" value="2"/>
</dbReference>
<accession>A0A7G5XIJ1</accession>
<sequence length="957" mass="100690">MIHRWCSLLSAEARLITGGFTATPGADGSFFGGGIAQPSGFPTTAGAIQGTGSGPAGAGSPPDIAIIKLSPDGRTRLYATYLGGNQLDQPHSLIADAAGNLVIAGRTNSGANFPGTLVGTGGGYDIFVTKINATGTAIIGSLRIGGTGDDGTNITATRGGANSLQRFYGDDGRSEVILDPGGNILLASSTRSTNFPTQNGFQTGLLGSQDAVILKINSNSTAVIWSTTLGGNADDAGFVLSVNPLSPANIYVGGGTSSSSNFAGIGGGVLQGTYNGGIADGYVAELQDNGGSVSVVRSTYLGTGNIDIVYGVQFDAKGFPYVMGITTGNWPVINAAYSVANSRQFIAKLRPDLSAFVYSTTFGTSGALNPNISPVAFLVDNCENVYVSGWGGGANSFGGTSGYPTSGTNGLPVTADAFQRNTDGSDFYFFVLQKNAASQLYGSFFGQLGGGGGLEHVDGGTSRFDANGVIYQAMCANCKNVASGVPLSAPFPITAGVYGNTNPATGSGCNLGMVKMRFDLSGIDVSLRAVGAKQLNFCLPATIQFTDTIREAKQYIWIWGDGTRNDTTTVNPFTHTYTSTGFFDVKVIGIDSNSCNVKDSAFMRIRVTTDSVDVDFSFARQNCNSLTFQFTNTSDIRTASTPFGPRSFMWVWGDGSKNDTIPGFSPPVSHTFPGIGSYDVRLVLIDSNYCNLGDADSIVNFQVIDNIRAGFSISSVCVPDTISVIDTSLGALTYLWVSSDGQRSTDPLPAFVYNTPGTYSITQYIFNPNSCNLVDSTTRSFLAVGPPTAGFLYNPNPSQENTATRFTSTASDDVVSWLWDFGDGGTSTQRDPIYQYTAPGINTVCQTVTNAAGCVDSVCIPVESIINVVNDLPSAFTPNGDGVNDIFFVRGFGITKMTLRVYNRQGLMVFESRSQNIGWDGTYKGTPQPMDAYAWTLEVEYFTGEKFRKKGDVTLIR</sequence>
<dbReference type="InterPro" id="IPR000601">
    <property type="entry name" value="PKD_dom"/>
</dbReference>
<dbReference type="InterPro" id="IPR026341">
    <property type="entry name" value="T9SS_type_B"/>
</dbReference>
<dbReference type="InterPro" id="IPR013783">
    <property type="entry name" value="Ig-like_fold"/>
</dbReference>
<feature type="domain" description="PKD" evidence="1">
    <location>
        <begin position="733"/>
        <end position="762"/>
    </location>
</feature>
<dbReference type="Pfam" id="PF18911">
    <property type="entry name" value="PKD_4"/>
    <property type="match status" value="1"/>
</dbReference>
<evidence type="ECO:0000313" key="3">
    <source>
        <dbReference type="Proteomes" id="UP000515344"/>
    </source>
</evidence>
<dbReference type="Gene3D" id="2.60.40.10">
    <property type="entry name" value="Immunoglobulins"/>
    <property type="match status" value="4"/>
</dbReference>
<dbReference type="KEGG" id="lacs:H4075_03570"/>
<evidence type="ECO:0000313" key="2">
    <source>
        <dbReference type="EMBL" id="QNA45294.1"/>
    </source>
</evidence>